<feature type="region of interest" description="Disordered" evidence="1">
    <location>
        <begin position="1"/>
        <end position="29"/>
    </location>
</feature>
<sequence>MPEQNCWGPASAGRWAGDASPFQREQAEGRGVQQLGIAFEQQATPHAPAHLSQMLLQVANRHVRRVPDPVVGVVGDLSLAGGQVRAAQRGSAQTGVRNRVGRAGAGLVSGARDGNPPRRRYEWDRSGQQGGRLGQHQRREKQQETPHSRTLEGEAPSPHHWPQQSKGLVP</sequence>
<protein>
    <submittedName>
        <fullName evidence="2">Uncharacterized protein</fullName>
    </submittedName>
</protein>
<evidence type="ECO:0000256" key="1">
    <source>
        <dbReference type="SAM" id="MobiDB-lite"/>
    </source>
</evidence>
<feature type="compositionally biased region" description="Low complexity" evidence="1">
    <location>
        <begin position="95"/>
        <end position="106"/>
    </location>
</feature>
<feature type="region of interest" description="Disordered" evidence="1">
    <location>
        <begin position="83"/>
        <end position="170"/>
    </location>
</feature>
<geneLocation type="plasmid" evidence="2 3">
    <name>pDGEO01</name>
</geneLocation>
<name>Q1J3N8_DEIGD</name>
<evidence type="ECO:0000313" key="3">
    <source>
        <dbReference type="Proteomes" id="UP000002431"/>
    </source>
</evidence>
<keyword evidence="3" id="KW-1185">Reference proteome</keyword>
<organism evidence="2 3">
    <name type="scientific">Deinococcus geothermalis (strain DSM 11300 / CIP 105573 / AG-3a)</name>
    <dbReference type="NCBI Taxonomy" id="319795"/>
    <lineage>
        <taxon>Bacteria</taxon>
        <taxon>Thermotogati</taxon>
        <taxon>Deinococcota</taxon>
        <taxon>Deinococci</taxon>
        <taxon>Deinococcales</taxon>
        <taxon>Deinococcaceae</taxon>
        <taxon>Deinococcus</taxon>
    </lineage>
</organism>
<dbReference type="HOGENOM" id="CLU_1568150_0_0_0"/>
<dbReference type="Proteomes" id="UP000002431">
    <property type="component" value="Plasmid pDGEO01"/>
</dbReference>
<proteinExistence type="predicted"/>
<gene>
    <name evidence="2" type="ordered locus">Dgeo_2462</name>
</gene>
<keyword evidence="2" id="KW-0614">Plasmid</keyword>
<accession>Q1J3N8</accession>
<evidence type="ECO:0000313" key="2">
    <source>
        <dbReference type="EMBL" id="ABF43896.1"/>
    </source>
</evidence>
<feature type="compositionally biased region" description="Basic and acidic residues" evidence="1">
    <location>
        <begin position="140"/>
        <end position="152"/>
    </location>
</feature>
<dbReference type="EMBL" id="CP000358">
    <property type="protein sequence ID" value="ABF43896.1"/>
    <property type="molecule type" value="Genomic_DNA"/>
</dbReference>
<reference evidence="2" key="1">
    <citation type="submission" date="2006-04" db="EMBL/GenBank/DDBJ databases">
        <title>Complete sequence of plasmid1 pDGEO01 of Deinococcus geothermalis DSM 11300.</title>
        <authorList>
            <consortium name="US DOE Joint Genome Institute"/>
            <person name="Copeland A."/>
            <person name="Lucas S."/>
            <person name="Lapidus A."/>
            <person name="Barry K."/>
            <person name="Detter J.C."/>
            <person name="Glavina del Rio T."/>
            <person name="Hammon N."/>
            <person name="Israni S."/>
            <person name="Dalin E."/>
            <person name="Tice H."/>
            <person name="Pitluck S."/>
            <person name="Brettin T."/>
            <person name="Bruce D."/>
            <person name="Han C."/>
            <person name="Tapia R."/>
            <person name="Saunders E."/>
            <person name="Gilna P."/>
            <person name="Schmutz J."/>
            <person name="Larimer F."/>
            <person name="Land M."/>
            <person name="Hauser L."/>
            <person name="Kyrpides N."/>
            <person name="Kim E."/>
            <person name="Daly M.J."/>
            <person name="Fredrickson J.K."/>
            <person name="Makarova K.S."/>
            <person name="Gaidamakova E.K."/>
            <person name="Zhai M."/>
            <person name="Richardson P."/>
        </authorList>
    </citation>
    <scope>NUCLEOTIDE SEQUENCE</scope>
    <source>
        <strain evidence="2">DSM 11300</strain>
        <plasmid evidence="2">pDGEO01</plasmid>
    </source>
</reference>
<dbReference type="AlphaFoldDB" id="Q1J3N8"/>
<dbReference type="KEGG" id="dge:Dgeo_2462"/>
<feature type="compositionally biased region" description="Basic and acidic residues" evidence="1">
    <location>
        <begin position="115"/>
        <end position="125"/>
    </location>
</feature>